<gene>
    <name evidence="1" type="ORF">Ga0074812_10344</name>
</gene>
<proteinExistence type="predicted"/>
<sequence>MRQAFAHEALVEMPSDADTRAPGAAVTVALCGHWDHPPPCPDAPHHTAAVRTPDGVRLRILFATEPPGELSVRRRIEEALRAGSLRGPDGTVTRWRLLGCTASAVTAAETAHGARLAEG</sequence>
<organism evidence="1 2">
    <name type="scientific">Parafrankia irregularis</name>
    <dbReference type="NCBI Taxonomy" id="795642"/>
    <lineage>
        <taxon>Bacteria</taxon>
        <taxon>Bacillati</taxon>
        <taxon>Actinomycetota</taxon>
        <taxon>Actinomycetes</taxon>
        <taxon>Frankiales</taxon>
        <taxon>Frankiaceae</taxon>
        <taxon>Parafrankia</taxon>
    </lineage>
</organism>
<dbReference type="RefSeq" id="WP_091272870.1">
    <property type="nucleotide sequence ID" value="NZ_FAOZ01000003.1"/>
</dbReference>
<dbReference type="EMBL" id="FAOZ01000003">
    <property type="protein sequence ID" value="CUU54554.1"/>
    <property type="molecule type" value="Genomic_DNA"/>
</dbReference>
<evidence type="ECO:0000313" key="2">
    <source>
        <dbReference type="Proteomes" id="UP000198802"/>
    </source>
</evidence>
<evidence type="ECO:0000313" key="1">
    <source>
        <dbReference type="EMBL" id="CUU54554.1"/>
    </source>
</evidence>
<protein>
    <submittedName>
        <fullName evidence="1">Uncharacterized protein</fullName>
    </submittedName>
</protein>
<name>A0A0S4QJ66_9ACTN</name>
<dbReference type="AlphaFoldDB" id="A0A0S4QJ66"/>
<keyword evidence="2" id="KW-1185">Reference proteome</keyword>
<reference evidence="2" key="1">
    <citation type="submission" date="2015-11" db="EMBL/GenBank/DDBJ databases">
        <authorList>
            <person name="Varghese N."/>
        </authorList>
    </citation>
    <scope>NUCLEOTIDE SEQUENCE [LARGE SCALE GENOMIC DNA]</scope>
    <source>
        <strain evidence="2">DSM 45899</strain>
    </source>
</reference>
<dbReference type="Proteomes" id="UP000198802">
    <property type="component" value="Unassembled WGS sequence"/>
</dbReference>
<accession>A0A0S4QJ66</accession>